<dbReference type="CDD" id="cd03801">
    <property type="entry name" value="GT4_PimA-like"/>
    <property type="match status" value="1"/>
</dbReference>
<name>A0A7C3PJ31_9CYAN</name>
<sequence length="385" mass="43313">MDILSVHNSYKIRGGEDESRDAEEYLLKRMGHVVQRYEETNFRVDKLNLLDTACRTIWSVEAYQTVIAKLTEKKHDIMHVQNFFPLLSPSIYYAAKAKKIPVVQTLRNYRLLCPNALFFKNGKICEDCISKPLPLPGVMNGCYRGDRLATGVVATMLTLHRVLGTWTEMVDIYIALTNFARQKFIEGGIPADKIVVKPNFVYPDPGKQDDKEDYVLYVGRLSAEKGIDTLLAAWQCLGKHIKLKIVGEGPLQDQVIEASEKIAGVDWLGPKPLPEVYALMGKAKVLILPSKWYESFGRVVIEAYAKGTPVIASGIGAMEEIVEHGRTGLHFRPGDSQDLADQLDELLSDPAKLVEMGQEARLEFEAKYTAEVNYKQLMQVYQSVL</sequence>
<gene>
    <name evidence="2" type="ORF">ENR64_23795</name>
</gene>
<feature type="domain" description="Glycosyl transferase family 1" evidence="1">
    <location>
        <begin position="207"/>
        <end position="361"/>
    </location>
</feature>
<evidence type="ECO:0000313" key="2">
    <source>
        <dbReference type="EMBL" id="HFN00720.1"/>
    </source>
</evidence>
<protein>
    <submittedName>
        <fullName evidence="2">Glycosyltransferase</fullName>
    </submittedName>
</protein>
<keyword evidence="2" id="KW-0808">Transferase</keyword>
<dbReference type="InterPro" id="IPR001296">
    <property type="entry name" value="Glyco_trans_1"/>
</dbReference>
<dbReference type="AlphaFoldDB" id="A0A7C3PJ31"/>
<dbReference type="PANTHER" id="PTHR45947">
    <property type="entry name" value="SULFOQUINOVOSYL TRANSFERASE SQD2"/>
    <property type="match status" value="1"/>
</dbReference>
<dbReference type="EMBL" id="DSRU01000340">
    <property type="protein sequence ID" value="HFN00720.1"/>
    <property type="molecule type" value="Genomic_DNA"/>
</dbReference>
<dbReference type="InterPro" id="IPR050194">
    <property type="entry name" value="Glycosyltransferase_grp1"/>
</dbReference>
<proteinExistence type="predicted"/>
<dbReference type="Pfam" id="PF00534">
    <property type="entry name" value="Glycos_transf_1"/>
    <property type="match status" value="1"/>
</dbReference>
<evidence type="ECO:0000259" key="1">
    <source>
        <dbReference type="Pfam" id="PF00534"/>
    </source>
</evidence>
<dbReference type="SUPFAM" id="SSF53756">
    <property type="entry name" value="UDP-Glycosyltransferase/glycogen phosphorylase"/>
    <property type="match status" value="1"/>
</dbReference>
<accession>A0A7C3PJ31</accession>
<dbReference type="PANTHER" id="PTHR45947:SF13">
    <property type="entry name" value="TRANSFERASE"/>
    <property type="match status" value="1"/>
</dbReference>
<dbReference type="Gene3D" id="3.40.50.2000">
    <property type="entry name" value="Glycogen Phosphorylase B"/>
    <property type="match status" value="2"/>
</dbReference>
<reference evidence="2" key="1">
    <citation type="journal article" date="2020" name="mSystems">
        <title>Genome- and Community-Level Interaction Insights into Carbon Utilization and Element Cycling Functions of Hydrothermarchaeota in Hydrothermal Sediment.</title>
        <authorList>
            <person name="Zhou Z."/>
            <person name="Liu Y."/>
            <person name="Xu W."/>
            <person name="Pan J."/>
            <person name="Luo Z.H."/>
            <person name="Li M."/>
        </authorList>
    </citation>
    <scope>NUCLEOTIDE SEQUENCE [LARGE SCALE GENOMIC DNA]</scope>
    <source>
        <strain evidence="2">SpSt-418</strain>
    </source>
</reference>
<comment type="caution">
    <text evidence="2">The sequence shown here is derived from an EMBL/GenBank/DDBJ whole genome shotgun (WGS) entry which is preliminary data.</text>
</comment>
<organism evidence="2">
    <name type="scientific">Oscillatoriales cyanobacterium SpSt-418</name>
    <dbReference type="NCBI Taxonomy" id="2282169"/>
    <lineage>
        <taxon>Bacteria</taxon>
        <taxon>Bacillati</taxon>
        <taxon>Cyanobacteriota</taxon>
        <taxon>Cyanophyceae</taxon>
        <taxon>Oscillatoriophycideae</taxon>
        <taxon>Oscillatoriales</taxon>
    </lineage>
</organism>
<dbReference type="GO" id="GO:0016757">
    <property type="term" value="F:glycosyltransferase activity"/>
    <property type="evidence" value="ECO:0007669"/>
    <property type="project" value="InterPro"/>
</dbReference>